<reference evidence="12 13" key="1">
    <citation type="submission" date="2017-04" db="EMBL/GenBank/DDBJ databases">
        <title>Novel microbial lineages endemic to geothermal iron-oxide mats fill important gaps in the evolutionary history of Archaea.</title>
        <authorList>
            <person name="Jay Z.J."/>
            <person name="Beam J.P."/>
            <person name="Dlakic M."/>
            <person name="Rusch D.B."/>
            <person name="Kozubal M.A."/>
            <person name="Inskeep W.P."/>
        </authorList>
    </citation>
    <scope>NUCLEOTIDE SEQUENCE [LARGE SCALE GENOMIC DNA]</scope>
    <source>
        <strain evidence="12">OSP_D</strain>
    </source>
</reference>
<comment type="subcellular location">
    <subcellularLocation>
        <location evidence="1">Membrane</location>
        <topology evidence="1">Multi-pass membrane protein</topology>
    </subcellularLocation>
</comment>
<evidence type="ECO:0000256" key="8">
    <source>
        <dbReference type="ARBA" id="ARBA00023214"/>
    </source>
</evidence>
<dbReference type="GO" id="GO:0034707">
    <property type="term" value="C:chloride channel complex"/>
    <property type="evidence" value="ECO:0007669"/>
    <property type="project" value="UniProtKB-KW"/>
</dbReference>
<evidence type="ECO:0000313" key="12">
    <source>
        <dbReference type="EMBL" id="PSN87297.1"/>
    </source>
</evidence>
<protein>
    <recommendedName>
        <fullName evidence="14">Chloride channel protein</fullName>
    </recommendedName>
</protein>
<dbReference type="PANTHER" id="PTHR43427">
    <property type="entry name" value="CHLORIDE CHANNEL PROTEIN CLC-E"/>
    <property type="match status" value="1"/>
</dbReference>
<dbReference type="GO" id="GO:0005254">
    <property type="term" value="F:chloride channel activity"/>
    <property type="evidence" value="ECO:0007669"/>
    <property type="project" value="UniProtKB-KW"/>
</dbReference>
<dbReference type="EMBL" id="NEXE01000171">
    <property type="protein sequence ID" value="PSN87297.1"/>
    <property type="molecule type" value="Genomic_DNA"/>
</dbReference>
<feature type="transmembrane region" description="Helical" evidence="11">
    <location>
        <begin position="83"/>
        <end position="103"/>
    </location>
</feature>
<evidence type="ECO:0000256" key="3">
    <source>
        <dbReference type="ARBA" id="ARBA00022692"/>
    </source>
</evidence>
<keyword evidence="6 11" id="KW-0472">Membrane</keyword>
<gene>
    <name evidence="12" type="ORF">B9Q03_10785</name>
</gene>
<evidence type="ECO:0008006" key="14">
    <source>
        <dbReference type="Google" id="ProtNLM"/>
    </source>
</evidence>
<dbReference type="CDD" id="cd00400">
    <property type="entry name" value="Voltage_gated_ClC"/>
    <property type="match status" value="1"/>
</dbReference>
<evidence type="ECO:0000256" key="11">
    <source>
        <dbReference type="SAM" id="Phobius"/>
    </source>
</evidence>
<dbReference type="SUPFAM" id="SSF81340">
    <property type="entry name" value="Clc chloride channel"/>
    <property type="match status" value="1"/>
</dbReference>
<dbReference type="Pfam" id="PF00654">
    <property type="entry name" value="Voltage_CLC"/>
    <property type="match status" value="1"/>
</dbReference>
<keyword evidence="4 11" id="KW-1133">Transmembrane helix</keyword>
<evidence type="ECO:0000256" key="4">
    <source>
        <dbReference type="ARBA" id="ARBA00022989"/>
    </source>
</evidence>
<feature type="transmembrane region" description="Helical" evidence="11">
    <location>
        <begin position="39"/>
        <end position="63"/>
    </location>
</feature>
<feature type="region of interest" description="Disordered" evidence="10">
    <location>
        <begin position="121"/>
        <end position="142"/>
    </location>
</feature>
<name>A0A2R6ALQ6_9ARCH</name>
<organism evidence="12 13">
    <name type="scientific">Candidatus Marsarchaeota G2 archaeon OSP_D</name>
    <dbReference type="NCBI Taxonomy" id="1978157"/>
    <lineage>
        <taxon>Archaea</taxon>
        <taxon>Candidatus Marsarchaeota</taxon>
        <taxon>Candidatus Marsarchaeota group 2</taxon>
    </lineage>
</organism>
<dbReference type="AlphaFoldDB" id="A0A2R6ALQ6"/>
<keyword evidence="9" id="KW-0407">Ion channel</keyword>
<accession>A0A2R6ALQ6</accession>
<evidence type="ECO:0000256" key="10">
    <source>
        <dbReference type="SAM" id="MobiDB-lite"/>
    </source>
</evidence>
<dbReference type="InterPro" id="IPR014743">
    <property type="entry name" value="Cl-channel_core"/>
</dbReference>
<keyword evidence="8" id="KW-0868">Chloride</keyword>
<dbReference type="PANTHER" id="PTHR43427:SF6">
    <property type="entry name" value="CHLORIDE CHANNEL PROTEIN CLC-E"/>
    <property type="match status" value="1"/>
</dbReference>
<dbReference type="InterPro" id="IPR001807">
    <property type="entry name" value="ClC"/>
</dbReference>
<keyword evidence="3 11" id="KW-0812">Transmembrane</keyword>
<dbReference type="Gene3D" id="1.10.3080.10">
    <property type="entry name" value="Clc chloride channel"/>
    <property type="match status" value="1"/>
</dbReference>
<keyword evidence="5" id="KW-0406">Ion transport</keyword>
<keyword evidence="7" id="KW-0869">Chloride channel</keyword>
<evidence type="ECO:0000256" key="5">
    <source>
        <dbReference type="ARBA" id="ARBA00023065"/>
    </source>
</evidence>
<evidence type="ECO:0000256" key="9">
    <source>
        <dbReference type="ARBA" id="ARBA00023303"/>
    </source>
</evidence>
<comment type="caution">
    <text evidence="12">The sequence shown here is derived from an EMBL/GenBank/DDBJ whole genome shotgun (WGS) entry which is preliminary data.</text>
</comment>
<proteinExistence type="predicted"/>
<dbReference type="Proteomes" id="UP000240322">
    <property type="component" value="Unassembled WGS sequence"/>
</dbReference>
<evidence type="ECO:0000256" key="7">
    <source>
        <dbReference type="ARBA" id="ARBA00023173"/>
    </source>
</evidence>
<evidence type="ECO:0000313" key="13">
    <source>
        <dbReference type="Proteomes" id="UP000240322"/>
    </source>
</evidence>
<evidence type="ECO:0000256" key="6">
    <source>
        <dbReference type="ARBA" id="ARBA00023136"/>
    </source>
</evidence>
<evidence type="ECO:0000256" key="2">
    <source>
        <dbReference type="ARBA" id="ARBA00022448"/>
    </source>
</evidence>
<feature type="transmembrane region" description="Helical" evidence="11">
    <location>
        <begin position="6"/>
        <end position="27"/>
    </location>
</feature>
<dbReference type="InterPro" id="IPR050368">
    <property type="entry name" value="ClC-type_chloride_channel"/>
</dbReference>
<sequence length="169" mass="18638">MIAAFIASPLGYVIFDSFTGFTPIFGSSVHHMFTKPQNLLIYALLGVVCGLTGRLYTTSFYYFKSLFNRINTSKLVKPALGALLAGIIGVFFPEVLGLGYGFLQYLDTGRLQSPAHKLCHPTTHSHPHLSSLPKDPRNIPNSGLRRLSGGVRTFTSHRGVHRRHPSGWP</sequence>
<evidence type="ECO:0000256" key="1">
    <source>
        <dbReference type="ARBA" id="ARBA00004141"/>
    </source>
</evidence>
<keyword evidence="2" id="KW-0813">Transport</keyword>